<dbReference type="AlphaFoldDB" id="A0AAN9LRJ7"/>
<protein>
    <submittedName>
        <fullName evidence="1">Uncharacterized protein</fullName>
    </submittedName>
</protein>
<evidence type="ECO:0000313" key="1">
    <source>
        <dbReference type="EMBL" id="KAK7338938.1"/>
    </source>
</evidence>
<gene>
    <name evidence="1" type="ORF">VNO77_19572</name>
</gene>
<dbReference type="InterPro" id="IPR025322">
    <property type="entry name" value="PADRE_dom"/>
</dbReference>
<sequence>MGSLKREKGVLKLVHPGRHIEVHREPIRAAEVMRKNPRHCITRPDIFKLPWIVVKPDSILLPGNVFLIVPNRTIYDLLKAKGQTYQSPSSQSNNQQFKLHMQNVCQYDWKERSRGKCVQNRSESRFEFRPYYKAVQYYSRDIEVESVSVSHDEQVTVLKSCLRKPDSVRKSLNLKVSFNMSIQEEDQPWNIQDVS</sequence>
<dbReference type="Pfam" id="PF14009">
    <property type="entry name" value="PADRE"/>
    <property type="match status" value="1"/>
</dbReference>
<dbReference type="EMBL" id="JAYMYQ010000004">
    <property type="protein sequence ID" value="KAK7338938.1"/>
    <property type="molecule type" value="Genomic_DNA"/>
</dbReference>
<comment type="caution">
    <text evidence="1">The sequence shown here is derived from an EMBL/GenBank/DDBJ whole genome shotgun (WGS) entry which is preliminary data.</text>
</comment>
<name>A0AAN9LRJ7_CANGL</name>
<dbReference type="Proteomes" id="UP001367508">
    <property type="component" value="Unassembled WGS sequence"/>
</dbReference>
<evidence type="ECO:0000313" key="2">
    <source>
        <dbReference type="Proteomes" id="UP001367508"/>
    </source>
</evidence>
<organism evidence="1 2">
    <name type="scientific">Canavalia gladiata</name>
    <name type="common">Sword bean</name>
    <name type="synonym">Dolichos gladiatus</name>
    <dbReference type="NCBI Taxonomy" id="3824"/>
    <lineage>
        <taxon>Eukaryota</taxon>
        <taxon>Viridiplantae</taxon>
        <taxon>Streptophyta</taxon>
        <taxon>Embryophyta</taxon>
        <taxon>Tracheophyta</taxon>
        <taxon>Spermatophyta</taxon>
        <taxon>Magnoliopsida</taxon>
        <taxon>eudicotyledons</taxon>
        <taxon>Gunneridae</taxon>
        <taxon>Pentapetalae</taxon>
        <taxon>rosids</taxon>
        <taxon>fabids</taxon>
        <taxon>Fabales</taxon>
        <taxon>Fabaceae</taxon>
        <taxon>Papilionoideae</taxon>
        <taxon>50 kb inversion clade</taxon>
        <taxon>NPAAA clade</taxon>
        <taxon>indigoferoid/millettioid clade</taxon>
        <taxon>Phaseoleae</taxon>
        <taxon>Canavalia</taxon>
    </lineage>
</organism>
<reference evidence="1 2" key="1">
    <citation type="submission" date="2024-01" db="EMBL/GenBank/DDBJ databases">
        <title>The genomes of 5 underutilized Papilionoideae crops provide insights into root nodulation and disease resistanc.</title>
        <authorList>
            <person name="Jiang F."/>
        </authorList>
    </citation>
    <scope>NUCLEOTIDE SEQUENCE [LARGE SCALE GENOMIC DNA]</scope>
    <source>
        <strain evidence="1">LVBAO_FW01</strain>
        <tissue evidence="1">Leaves</tissue>
    </source>
</reference>
<keyword evidence="2" id="KW-1185">Reference proteome</keyword>
<accession>A0AAN9LRJ7</accession>
<dbReference type="PANTHER" id="PTHR33052">
    <property type="entry name" value="DUF4228 DOMAIN PROTEIN-RELATED"/>
    <property type="match status" value="1"/>
</dbReference>
<proteinExistence type="predicted"/>